<accession>A0AA95MJ76</accession>
<name>A0AA95MJ76_9BACI</name>
<keyword evidence="4" id="KW-1185">Reference proteome</keyword>
<evidence type="ECO:0000256" key="2">
    <source>
        <dbReference type="ARBA" id="ARBA00023002"/>
    </source>
</evidence>
<evidence type="ECO:0000256" key="1">
    <source>
        <dbReference type="ARBA" id="ARBA00006056"/>
    </source>
</evidence>
<dbReference type="PANTHER" id="PTHR11091">
    <property type="entry name" value="OXIDOREDUCTASE-RELATED"/>
    <property type="match status" value="1"/>
</dbReference>
<organism evidence="3 4">
    <name type="scientific">Neobacillus novalis</name>
    <dbReference type="NCBI Taxonomy" id="220687"/>
    <lineage>
        <taxon>Bacteria</taxon>
        <taxon>Bacillati</taxon>
        <taxon>Bacillota</taxon>
        <taxon>Bacilli</taxon>
        <taxon>Bacillales</taxon>
        <taxon>Bacillaceae</taxon>
        <taxon>Neobacillus</taxon>
    </lineage>
</organism>
<proteinExistence type="inferred from homology"/>
<sequence length="335" mass="36721">MNHNISYKTLKELVIKKLDWADVRQNEAEIVADVLIHANLRGVDSHGVLRVEHYVNRIQEGGLNVRSNPKIEKTSNSTAVYDGDNGFGHVIAKQSMEHAIEIAKDHGVGLVVAKHSSHCGALSYFVNQAIEKKLIGIAMTHIEACVVPFGAAEPYFGTNPIAFGFPTQSEKPIILDFATSNVAFGKVLNAMEYGEQIPSDWGIDEEGNSTTDPSKLAYLSPFGGAKGYGLGMVVEIFSGLLSGSAFGPHIPKMFVDYKKMLDIGHFIMVIDPERFIAVEGFLKNMDRMIHEIHSLTPAKGFAKVLVPGEIEALQEEKRRLEGIPLPDSVCTYLNS</sequence>
<reference evidence="3" key="1">
    <citation type="submission" date="2023-05" db="EMBL/GenBank/DDBJ databases">
        <title>Comparative genomics of Bacillaceae isolates and their secondary metabolite potential.</title>
        <authorList>
            <person name="Song L."/>
            <person name="Nielsen L.J."/>
            <person name="Mohite O."/>
            <person name="Xu X."/>
            <person name="Weber T."/>
            <person name="Kovacs A.T."/>
        </authorList>
    </citation>
    <scope>NUCLEOTIDE SEQUENCE</scope>
    <source>
        <strain evidence="3">XLM17</strain>
    </source>
</reference>
<dbReference type="InterPro" id="IPR043143">
    <property type="entry name" value="Mal/L-sulf/L-lact_DH-like_NADP"/>
</dbReference>
<dbReference type="InterPro" id="IPR036111">
    <property type="entry name" value="Mal/L-sulfo/L-lacto_DH-like_sf"/>
</dbReference>
<dbReference type="InterPro" id="IPR043144">
    <property type="entry name" value="Mal/L-sulf/L-lact_DH-like_ah"/>
</dbReference>
<dbReference type="PANTHER" id="PTHR11091:SF0">
    <property type="entry name" value="MALATE DEHYDROGENASE"/>
    <property type="match status" value="1"/>
</dbReference>
<dbReference type="SUPFAM" id="SSF89733">
    <property type="entry name" value="L-sulfolactate dehydrogenase-like"/>
    <property type="match status" value="1"/>
</dbReference>
<protein>
    <submittedName>
        <fullName evidence="3">Ldh family oxidoreductase</fullName>
    </submittedName>
</protein>
<dbReference type="Gene3D" id="1.10.1530.10">
    <property type="match status" value="1"/>
</dbReference>
<dbReference type="EMBL" id="CP126114">
    <property type="protein sequence ID" value="WHY84137.1"/>
    <property type="molecule type" value="Genomic_DNA"/>
</dbReference>
<dbReference type="AlphaFoldDB" id="A0AA95MJ76"/>
<dbReference type="GO" id="GO:0016491">
    <property type="term" value="F:oxidoreductase activity"/>
    <property type="evidence" value="ECO:0007669"/>
    <property type="project" value="UniProtKB-KW"/>
</dbReference>
<evidence type="ECO:0000313" key="3">
    <source>
        <dbReference type="EMBL" id="WHY84137.1"/>
    </source>
</evidence>
<comment type="similarity">
    <text evidence="1">Belongs to the LDH2/MDH2 oxidoreductase family.</text>
</comment>
<dbReference type="KEGG" id="nnv:QNH39_15790"/>
<dbReference type="Pfam" id="PF02615">
    <property type="entry name" value="Ldh_2"/>
    <property type="match status" value="1"/>
</dbReference>
<evidence type="ECO:0000313" key="4">
    <source>
        <dbReference type="Proteomes" id="UP001178288"/>
    </source>
</evidence>
<gene>
    <name evidence="3" type="ORF">QNH39_15790</name>
</gene>
<dbReference type="Gene3D" id="3.30.1370.60">
    <property type="entry name" value="Hypothetical oxidoreductase yiak, domain 2"/>
    <property type="match status" value="1"/>
</dbReference>
<dbReference type="InterPro" id="IPR003767">
    <property type="entry name" value="Malate/L-lactate_DH-like"/>
</dbReference>
<dbReference type="Proteomes" id="UP001178288">
    <property type="component" value="Chromosome"/>
</dbReference>
<keyword evidence="2" id="KW-0560">Oxidoreductase</keyword>
<dbReference type="RefSeq" id="WP_066088433.1">
    <property type="nucleotide sequence ID" value="NZ_CP126114.1"/>
</dbReference>